<evidence type="ECO:0000313" key="3">
    <source>
        <dbReference type="Proteomes" id="UP000638313"/>
    </source>
</evidence>
<protein>
    <submittedName>
        <fullName evidence="2">Uncharacterized protein</fullName>
    </submittedName>
</protein>
<name>A0A919EFU3_9ACTN</name>
<comment type="caution">
    <text evidence="2">The sequence shown here is derived from an EMBL/GenBank/DDBJ whole genome shotgun (WGS) entry which is preliminary data.</text>
</comment>
<reference evidence="2" key="1">
    <citation type="journal article" date="2014" name="Int. J. Syst. Evol. Microbiol.">
        <title>Complete genome sequence of Corynebacterium casei LMG S-19264T (=DSM 44701T), isolated from a smear-ripened cheese.</title>
        <authorList>
            <consortium name="US DOE Joint Genome Institute (JGI-PGF)"/>
            <person name="Walter F."/>
            <person name="Albersmeier A."/>
            <person name="Kalinowski J."/>
            <person name="Ruckert C."/>
        </authorList>
    </citation>
    <scope>NUCLEOTIDE SEQUENCE</scope>
    <source>
        <strain evidence="2">JCM 4059</strain>
    </source>
</reference>
<feature type="compositionally biased region" description="Basic and acidic residues" evidence="1">
    <location>
        <begin position="18"/>
        <end position="33"/>
    </location>
</feature>
<accession>A0A919EFU3</accession>
<dbReference type="AlphaFoldDB" id="A0A919EFU3"/>
<feature type="compositionally biased region" description="Basic and acidic residues" evidence="1">
    <location>
        <begin position="1"/>
        <end position="10"/>
    </location>
</feature>
<reference evidence="2" key="2">
    <citation type="submission" date="2020-09" db="EMBL/GenBank/DDBJ databases">
        <authorList>
            <person name="Sun Q."/>
            <person name="Ohkuma M."/>
        </authorList>
    </citation>
    <scope>NUCLEOTIDE SEQUENCE</scope>
    <source>
        <strain evidence="2">JCM 4059</strain>
    </source>
</reference>
<proteinExistence type="predicted"/>
<evidence type="ECO:0000313" key="2">
    <source>
        <dbReference type="EMBL" id="GHF68006.1"/>
    </source>
</evidence>
<dbReference type="EMBL" id="BNBD01000016">
    <property type="protein sequence ID" value="GHF68006.1"/>
    <property type="molecule type" value="Genomic_DNA"/>
</dbReference>
<gene>
    <name evidence="2" type="ORF">GCM10010218_56920</name>
</gene>
<feature type="compositionally biased region" description="Basic and acidic residues" evidence="1">
    <location>
        <begin position="40"/>
        <end position="59"/>
    </location>
</feature>
<keyword evidence="3" id="KW-1185">Reference proteome</keyword>
<dbReference type="RefSeq" id="WP_190132606.1">
    <property type="nucleotide sequence ID" value="NZ_BNBD01000016.1"/>
</dbReference>
<sequence>MAERRDEEPAGRGAGVPRDFEDQQASDRPDRWDVGIGTERGGEKGEKGGQEERTREGGRRGRKAPQGDEPAAPQHPPPDEPTD</sequence>
<evidence type="ECO:0000256" key="1">
    <source>
        <dbReference type="SAM" id="MobiDB-lite"/>
    </source>
</evidence>
<dbReference type="Proteomes" id="UP000638313">
    <property type="component" value="Unassembled WGS sequence"/>
</dbReference>
<feature type="region of interest" description="Disordered" evidence="1">
    <location>
        <begin position="1"/>
        <end position="83"/>
    </location>
</feature>
<organism evidence="2 3">
    <name type="scientific">Streptomyces mashuensis</name>
    <dbReference type="NCBI Taxonomy" id="33904"/>
    <lineage>
        <taxon>Bacteria</taxon>
        <taxon>Bacillati</taxon>
        <taxon>Actinomycetota</taxon>
        <taxon>Actinomycetes</taxon>
        <taxon>Kitasatosporales</taxon>
        <taxon>Streptomycetaceae</taxon>
        <taxon>Streptomyces</taxon>
    </lineage>
</organism>